<dbReference type="OrthoDB" id="109281at2157"/>
<dbReference type="GO" id="GO:0015948">
    <property type="term" value="P:methanogenesis"/>
    <property type="evidence" value="ECO:0007669"/>
    <property type="project" value="UniProtKB-KW"/>
</dbReference>
<dbReference type="AlphaFoldDB" id="A0A076LG84"/>
<dbReference type="Proteomes" id="UP000028781">
    <property type="component" value="Chromosome"/>
</dbReference>
<dbReference type="STRING" id="1301915.JH146_1059"/>
<keyword evidence="3" id="KW-1185">Reference proteome</keyword>
<organism evidence="2 3">
    <name type="scientific">Methanocaldococcus bathoardescens</name>
    <dbReference type="NCBI Taxonomy" id="1301915"/>
    <lineage>
        <taxon>Archaea</taxon>
        <taxon>Methanobacteriati</taxon>
        <taxon>Methanobacteriota</taxon>
        <taxon>Methanomada group</taxon>
        <taxon>Methanococci</taxon>
        <taxon>Methanococcales</taxon>
        <taxon>Methanocaldococcaceae</taxon>
        <taxon>Methanocaldococcus</taxon>
    </lineage>
</organism>
<accession>A0A076LG84</accession>
<evidence type="ECO:0000313" key="2">
    <source>
        <dbReference type="EMBL" id="AIJ05902.1"/>
    </source>
</evidence>
<dbReference type="NCBIfam" id="TIGR03260">
    <property type="entry name" value="met_CoM_red_D"/>
    <property type="match status" value="1"/>
</dbReference>
<dbReference type="RefSeq" id="WP_173400824.1">
    <property type="nucleotide sequence ID" value="NZ_CP009149.1"/>
</dbReference>
<proteinExistence type="predicted"/>
<evidence type="ECO:0000313" key="3">
    <source>
        <dbReference type="Proteomes" id="UP000028781"/>
    </source>
</evidence>
<dbReference type="InterPro" id="IPR003901">
    <property type="entry name" value="Me_CoM_Rdtase_D"/>
</dbReference>
<keyword evidence="1" id="KW-0484">Methanogenesis</keyword>
<name>A0A076LG84_9EURY</name>
<protein>
    <submittedName>
        <fullName evidence="2">Methyl-coenzyme M reductase operon protein D</fullName>
    </submittedName>
</protein>
<evidence type="ECO:0000256" key="1">
    <source>
        <dbReference type="ARBA" id="ARBA00022994"/>
    </source>
</evidence>
<gene>
    <name evidence="2" type="ORF">JH146_1059</name>
</gene>
<sequence length="163" mass="18826">MIEVEIFPHRYLKASTTEKFLNKIYDLKTVERVVIHGQSLPKVITYGPARGLPVNHTERKIINVKGVPVELTVMVGRFWITLSDDSELDKLDAICKEMFPFGYNLRVGKFLKDRPTVTDYIKYGEDGVFLINEMDRRLIGMVDSRSRMANSVTVVEKEEEKEE</sequence>
<dbReference type="PIRSF" id="PIRSF005636">
    <property type="entry name" value="McrD"/>
    <property type="match status" value="1"/>
</dbReference>
<dbReference type="GeneID" id="24891668"/>
<dbReference type="HOGENOM" id="CLU_118415_0_0_2"/>
<reference evidence="2 3" key="1">
    <citation type="journal article" date="2015" name="Int. J. Syst. Evol. Microbiol.">
        <title>M ethanocaldococcus bathoardescens sp. nov., a hyperthermophilic methanogen isolated from a volcanically active deep-sea hydrothermal vent.</title>
        <authorList>
            <person name="Stewart L.C."/>
            <person name="Jung J.H."/>
            <person name="Kim Y.T."/>
            <person name="Kwon S.W."/>
            <person name="Park C.S."/>
            <person name="Holden J.F."/>
        </authorList>
    </citation>
    <scope>NUCLEOTIDE SEQUENCE [LARGE SCALE GENOMIC DNA]</scope>
    <source>
        <strain evidence="2 3">JH146</strain>
    </source>
</reference>
<dbReference type="EMBL" id="CP009149">
    <property type="protein sequence ID" value="AIJ05902.1"/>
    <property type="molecule type" value="Genomic_DNA"/>
</dbReference>
<dbReference type="Pfam" id="PF02505">
    <property type="entry name" value="MCR_D"/>
    <property type="match status" value="1"/>
</dbReference>
<dbReference type="KEGG" id="mjh:JH146_1059"/>